<dbReference type="Gene3D" id="3.40.50.980">
    <property type="match status" value="2"/>
</dbReference>
<comment type="cofactor">
    <cofactor evidence="1">
        <name>pantetheine 4'-phosphate</name>
        <dbReference type="ChEBI" id="CHEBI:47942"/>
    </cofactor>
</comment>
<dbReference type="PANTHER" id="PTHR45527:SF1">
    <property type="entry name" value="FATTY ACID SYNTHASE"/>
    <property type="match status" value="1"/>
</dbReference>
<dbReference type="FunFam" id="3.30.300.30:FF:000010">
    <property type="entry name" value="Enterobactin synthetase component F"/>
    <property type="match status" value="1"/>
</dbReference>
<evidence type="ECO:0000256" key="3">
    <source>
        <dbReference type="ARBA" id="ARBA00022450"/>
    </source>
</evidence>
<accession>A0A951QKD3</accession>
<evidence type="ECO:0000313" key="7">
    <source>
        <dbReference type="Proteomes" id="UP000729701"/>
    </source>
</evidence>
<dbReference type="Gene3D" id="3.30.300.30">
    <property type="match status" value="1"/>
</dbReference>
<dbReference type="CDD" id="cd19543">
    <property type="entry name" value="DCL_NRPS"/>
    <property type="match status" value="1"/>
</dbReference>
<dbReference type="Pfam" id="PF00550">
    <property type="entry name" value="PP-binding"/>
    <property type="match status" value="1"/>
</dbReference>
<dbReference type="InterPro" id="IPR020845">
    <property type="entry name" value="AMP-binding_CS"/>
</dbReference>
<dbReference type="FunFam" id="3.40.50.12780:FF:000012">
    <property type="entry name" value="Non-ribosomal peptide synthetase"/>
    <property type="match status" value="1"/>
</dbReference>
<dbReference type="InterPro" id="IPR045851">
    <property type="entry name" value="AMP-bd_C_sf"/>
</dbReference>
<dbReference type="Pfam" id="PF00501">
    <property type="entry name" value="AMP-binding"/>
    <property type="match status" value="1"/>
</dbReference>
<name>A0A951QKD3_9CYAN</name>
<comment type="caution">
    <text evidence="6">The sequence shown here is derived from an EMBL/GenBank/DDBJ whole genome shotgun (WGS) entry which is preliminary data.</text>
</comment>
<evidence type="ECO:0000313" key="6">
    <source>
        <dbReference type="EMBL" id="MBW4666623.1"/>
    </source>
</evidence>
<dbReference type="FunFam" id="3.40.50.980:FF:000001">
    <property type="entry name" value="Non-ribosomal peptide synthetase"/>
    <property type="match status" value="1"/>
</dbReference>
<keyword evidence="4" id="KW-0597">Phosphoprotein</keyword>
<dbReference type="SMART" id="SM00823">
    <property type="entry name" value="PKS_PP"/>
    <property type="match status" value="1"/>
</dbReference>
<organism evidence="6 7">
    <name type="scientific">Cyanomargarita calcarea GSE-NOS-MK-12-04C</name>
    <dbReference type="NCBI Taxonomy" id="2839659"/>
    <lineage>
        <taxon>Bacteria</taxon>
        <taxon>Bacillati</taxon>
        <taxon>Cyanobacteriota</taxon>
        <taxon>Cyanophyceae</taxon>
        <taxon>Nostocales</taxon>
        <taxon>Cyanomargaritaceae</taxon>
        <taxon>Cyanomargarita</taxon>
    </lineage>
</organism>
<dbReference type="GO" id="GO:0008610">
    <property type="term" value="P:lipid biosynthetic process"/>
    <property type="evidence" value="ECO:0007669"/>
    <property type="project" value="UniProtKB-ARBA"/>
</dbReference>
<keyword evidence="3" id="KW-0596">Phosphopantetheine</keyword>
<dbReference type="PROSITE" id="PS50075">
    <property type="entry name" value="CARRIER"/>
    <property type="match status" value="1"/>
</dbReference>
<dbReference type="SUPFAM" id="SSF52777">
    <property type="entry name" value="CoA-dependent acyltransferases"/>
    <property type="match status" value="2"/>
</dbReference>
<evidence type="ECO:0000256" key="2">
    <source>
        <dbReference type="ARBA" id="ARBA00006432"/>
    </source>
</evidence>
<dbReference type="InterPro" id="IPR036736">
    <property type="entry name" value="ACP-like_sf"/>
</dbReference>
<dbReference type="Gene3D" id="2.30.38.10">
    <property type="entry name" value="Luciferase, Domain 3"/>
    <property type="match status" value="1"/>
</dbReference>
<dbReference type="InterPro" id="IPR023213">
    <property type="entry name" value="CAT-like_dom_sf"/>
</dbReference>
<dbReference type="InterPro" id="IPR025110">
    <property type="entry name" value="AMP-bd_C"/>
</dbReference>
<dbReference type="SUPFAM" id="SSF47336">
    <property type="entry name" value="ACP-like"/>
    <property type="match status" value="1"/>
</dbReference>
<dbReference type="GO" id="GO:0031177">
    <property type="term" value="F:phosphopantetheine binding"/>
    <property type="evidence" value="ECO:0007669"/>
    <property type="project" value="InterPro"/>
</dbReference>
<dbReference type="InterPro" id="IPR009081">
    <property type="entry name" value="PP-bd_ACP"/>
</dbReference>
<dbReference type="PROSITE" id="PS00455">
    <property type="entry name" value="AMP_BINDING"/>
    <property type="match status" value="1"/>
</dbReference>
<dbReference type="GO" id="GO:0005829">
    <property type="term" value="C:cytosol"/>
    <property type="evidence" value="ECO:0007669"/>
    <property type="project" value="TreeGrafter"/>
</dbReference>
<evidence type="ECO:0000256" key="1">
    <source>
        <dbReference type="ARBA" id="ARBA00001957"/>
    </source>
</evidence>
<dbReference type="InterPro" id="IPR006162">
    <property type="entry name" value="Ppantetheine_attach_site"/>
</dbReference>
<dbReference type="GO" id="GO:0044550">
    <property type="term" value="P:secondary metabolite biosynthetic process"/>
    <property type="evidence" value="ECO:0007669"/>
    <property type="project" value="UniProtKB-ARBA"/>
</dbReference>
<dbReference type="InterPro" id="IPR000873">
    <property type="entry name" value="AMP-dep_synth/lig_dom"/>
</dbReference>
<dbReference type="InterPro" id="IPR010071">
    <property type="entry name" value="AA_adenyl_dom"/>
</dbReference>
<dbReference type="Pfam" id="PF00668">
    <property type="entry name" value="Condensation"/>
    <property type="match status" value="1"/>
</dbReference>
<feature type="domain" description="Carrier" evidence="5">
    <location>
        <begin position="983"/>
        <end position="1058"/>
    </location>
</feature>
<dbReference type="CDD" id="cd17651">
    <property type="entry name" value="A_NRPS_VisG_like"/>
    <property type="match status" value="1"/>
</dbReference>
<dbReference type="PANTHER" id="PTHR45527">
    <property type="entry name" value="NONRIBOSOMAL PEPTIDE SYNTHETASE"/>
    <property type="match status" value="1"/>
</dbReference>
<dbReference type="AlphaFoldDB" id="A0A951QKD3"/>
<dbReference type="Proteomes" id="UP000729701">
    <property type="component" value="Unassembled WGS sequence"/>
</dbReference>
<evidence type="ECO:0000259" key="5">
    <source>
        <dbReference type="PROSITE" id="PS50075"/>
    </source>
</evidence>
<dbReference type="Pfam" id="PF13193">
    <property type="entry name" value="AMP-binding_C"/>
    <property type="match status" value="1"/>
</dbReference>
<protein>
    <submittedName>
        <fullName evidence="6">Amino acid adenylation domain-containing protein</fullName>
    </submittedName>
</protein>
<dbReference type="EMBL" id="JAHHGZ010000003">
    <property type="protein sequence ID" value="MBW4666623.1"/>
    <property type="molecule type" value="Genomic_DNA"/>
</dbReference>
<dbReference type="GO" id="GO:0003824">
    <property type="term" value="F:catalytic activity"/>
    <property type="evidence" value="ECO:0007669"/>
    <property type="project" value="InterPro"/>
</dbReference>
<dbReference type="NCBIfam" id="TIGR01733">
    <property type="entry name" value="AA-adenyl-dom"/>
    <property type="match status" value="1"/>
</dbReference>
<evidence type="ECO:0000256" key="4">
    <source>
        <dbReference type="ARBA" id="ARBA00022553"/>
    </source>
</evidence>
<reference evidence="6" key="2">
    <citation type="journal article" date="2022" name="Microbiol. Resour. Announc.">
        <title>Metagenome Sequencing to Explore Phylogenomics of Terrestrial Cyanobacteria.</title>
        <authorList>
            <person name="Ward R.D."/>
            <person name="Stajich J.E."/>
            <person name="Johansen J.R."/>
            <person name="Huntemann M."/>
            <person name="Clum A."/>
            <person name="Foster B."/>
            <person name="Foster B."/>
            <person name="Roux S."/>
            <person name="Palaniappan K."/>
            <person name="Varghese N."/>
            <person name="Mukherjee S."/>
            <person name="Reddy T.B.K."/>
            <person name="Daum C."/>
            <person name="Copeland A."/>
            <person name="Chen I.A."/>
            <person name="Ivanova N.N."/>
            <person name="Kyrpides N.C."/>
            <person name="Shapiro N."/>
            <person name="Eloe-Fadrosh E.A."/>
            <person name="Pietrasiak N."/>
        </authorList>
    </citation>
    <scope>NUCLEOTIDE SEQUENCE</scope>
    <source>
        <strain evidence="6">GSE-NOS-MK-12-04C</strain>
    </source>
</reference>
<comment type="similarity">
    <text evidence="2">Belongs to the ATP-dependent AMP-binding enzyme family.</text>
</comment>
<gene>
    <name evidence="6" type="ORF">KME60_04060</name>
</gene>
<dbReference type="FunFam" id="1.10.1200.10:FF:000005">
    <property type="entry name" value="Nonribosomal peptide synthetase 1"/>
    <property type="match status" value="1"/>
</dbReference>
<dbReference type="GO" id="GO:0043041">
    <property type="term" value="P:amino acid activation for nonribosomal peptide biosynthetic process"/>
    <property type="evidence" value="ECO:0007669"/>
    <property type="project" value="TreeGrafter"/>
</dbReference>
<dbReference type="Gene3D" id="3.30.559.10">
    <property type="entry name" value="Chloramphenicol acetyltransferase-like domain"/>
    <property type="match status" value="1"/>
</dbReference>
<dbReference type="InterPro" id="IPR020806">
    <property type="entry name" value="PKS_PP-bd"/>
</dbReference>
<proteinExistence type="inferred from homology"/>
<dbReference type="FunFam" id="2.30.38.10:FF:000001">
    <property type="entry name" value="Non-ribosomal peptide synthetase PvdI"/>
    <property type="match status" value="1"/>
</dbReference>
<dbReference type="Gene3D" id="1.10.1200.10">
    <property type="entry name" value="ACP-like"/>
    <property type="match status" value="1"/>
</dbReference>
<dbReference type="PROSITE" id="PS00012">
    <property type="entry name" value="PHOSPHOPANTETHEINE"/>
    <property type="match status" value="1"/>
</dbReference>
<reference evidence="6" key="1">
    <citation type="submission" date="2021-05" db="EMBL/GenBank/DDBJ databases">
        <authorList>
            <person name="Pietrasiak N."/>
            <person name="Ward R."/>
            <person name="Stajich J.E."/>
            <person name="Kurbessoian T."/>
        </authorList>
    </citation>
    <scope>NUCLEOTIDE SEQUENCE</scope>
    <source>
        <strain evidence="6">GSE-NOS-MK-12-04C</strain>
    </source>
</reference>
<dbReference type="SUPFAM" id="SSF56801">
    <property type="entry name" value="Acetyl-CoA synthetase-like"/>
    <property type="match status" value="1"/>
</dbReference>
<dbReference type="Gene3D" id="3.30.559.30">
    <property type="entry name" value="Nonribosomal peptide synthetase, condensation domain"/>
    <property type="match status" value="1"/>
</dbReference>
<dbReference type="InterPro" id="IPR001242">
    <property type="entry name" value="Condensation_dom"/>
</dbReference>
<sequence>MTLAVPTNKSKNIESIYPLSPMQEGMLFHTLYEPESRVYFTQMKYILHGNLDIFAFEQAWQQVVDRHPILRTIFVWQNGKKTLQVVLKKVNLPWTNLDWRSLSPIEQEQQLEVLLQEDRNNDFVLDKAPLMRCTLIQLAEATYKFVWSSHHLLTDGWCMPIIFKEVFAFYEASIEGKDLYLPLPRPYKDYITWLQQQDATKAAAYWQKALQGFAAPTPLVVDCTAKQQSEIKKTFDQQRLQLSSTATTALKSLAQKHRLTVSTLVQGAWGLLLSRYSGESDVIFGATVSGRPPSLSGVESMIGLFINTLPVRVKVSEETELVPWLAELQQQQVERDEYAYSSLVEIQRSSEVPPGSCLFDSLLVFENYPSADSLHNSIRIDDFQGSERTNYPLTILVIPNEELLVRFVYDRDRFDADTITRMAGHFQTLLLGIVDNPQQKLSKLPLLTDFEKNRLLVEWNDTRVDYPEKCIYQLFEEQVAKTPDAVAVVFGSEKLTYQELNSRANQLAHHLQTLGVGPEVLVGICVERSLDMIVGILAILKAGGAYVPLDPAYPQERLAYMLSNATVSVLLTQQKLVEQLPNCEQVVCLDTDSEIISAQIKDNLLVGVKPENLAYVIYTSGSTGKPKGVAMSNRSLVNLLLWQMENSQVSIEGKTLQFAPISFDVSFQEIFSTWCSGGTLVLISEDVRRDARALLRLLTETGVERIFLPFVALQQLAEVATSFELFPTTLCEIITAGEQLQMTTSLTNFLTRLPDCRLENQYGPSESHVVTAFTLKGSANSWSALPPIGRPIANTQIYILDLQGQPVPIGVPGELHIGGLGLAREYLNRPELTAQKFILSPFDKSNSACLYKTGDQARYLPDGNIEFLGRIDNQVKIRGFRIELGEIETTLTAQPQVKEAVVIVREDIPGKKRLVAYIVQTHITSPSSIQNQLRNFLKHQLPDYMVPSAFMLLDALPLTPSGKVDRRALPAPCVINDTETFVTASTPTEEAIATIWGDVLGLKQVGIHDNFFELGGHSLLATQVISRLRQTWKMELPLRRLFEKPTVAELAQSIDKILSTVQRLQSNTSSHLLNNREEIEL</sequence>